<evidence type="ECO:0000256" key="2">
    <source>
        <dbReference type="ARBA" id="ARBA00009272"/>
    </source>
</evidence>
<evidence type="ECO:0000256" key="1">
    <source>
        <dbReference type="ARBA" id="ARBA00004117"/>
    </source>
</evidence>
<dbReference type="PANTHER" id="PTHR34653:SF1">
    <property type="entry name" value="FLAGELLAR HOOK-BASAL BODY COMPLEX PROTEIN FLIE"/>
    <property type="match status" value="1"/>
</dbReference>
<proteinExistence type="inferred from homology"/>
<gene>
    <name evidence="5" type="primary">fliE</name>
    <name evidence="6" type="ORF">RJ45_21630</name>
</gene>
<dbReference type="GO" id="GO:0071973">
    <property type="term" value="P:bacterial-type flagellum-dependent cell motility"/>
    <property type="evidence" value="ECO:0007669"/>
    <property type="project" value="InterPro"/>
</dbReference>
<sequence>MKVNGLQAEMQAMKLEASNASRPATGQQVSADFGAMLGDAIKGVNQLQSQSSELATRFDQGDRSVSLSDVMIARNKSSVAFEATVQVRNKMVEAYKELMNMPV</sequence>
<dbReference type="HAMAP" id="MF_00724">
    <property type="entry name" value="FliE"/>
    <property type="match status" value="1"/>
</dbReference>
<dbReference type="AlphaFoldDB" id="A0A0B9FY94"/>
<dbReference type="Pfam" id="PF02049">
    <property type="entry name" value="FliE"/>
    <property type="match status" value="1"/>
</dbReference>
<keyword evidence="4 5" id="KW-0975">Bacterial flagellum</keyword>
<dbReference type="NCBIfam" id="TIGR00205">
    <property type="entry name" value="fliE"/>
    <property type="match status" value="1"/>
</dbReference>
<keyword evidence="6" id="KW-0966">Cell projection</keyword>
<evidence type="ECO:0000256" key="4">
    <source>
        <dbReference type="ARBA" id="ARBA00023143"/>
    </source>
</evidence>
<reference evidence="6 7" key="1">
    <citation type="submission" date="2014-12" db="EMBL/GenBank/DDBJ databases">
        <title>Genome sequencing of Photobacterium gaetbulicola AD005a.</title>
        <authorList>
            <person name="Adrian T.G.S."/>
            <person name="Chan K.G."/>
        </authorList>
    </citation>
    <scope>NUCLEOTIDE SEQUENCE [LARGE SCALE GENOMIC DNA]</scope>
    <source>
        <strain evidence="6 7">AD005a</strain>
    </source>
</reference>
<protein>
    <recommendedName>
        <fullName evidence="3 5">Flagellar hook-basal body complex protein FliE</fullName>
    </recommendedName>
</protein>
<dbReference type="EMBL" id="JWLZ01000198">
    <property type="protein sequence ID" value="KHT61523.1"/>
    <property type="molecule type" value="Genomic_DNA"/>
</dbReference>
<dbReference type="GO" id="GO:0005198">
    <property type="term" value="F:structural molecule activity"/>
    <property type="evidence" value="ECO:0007669"/>
    <property type="project" value="UniProtKB-UniRule"/>
</dbReference>
<dbReference type="Proteomes" id="UP000031278">
    <property type="component" value="Unassembled WGS sequence"/>
</dbReference>
<comment type="similarity">
    <text evidence="2 5">Belongs to the FliE family.</text>
</comment>
<evidence type="ECO:0000256" key="3">
    <source>
        <dbReference type="ARBA" id="ARBA00018024"/>
    </source>
</evidence>
<comment type="subcellular location">
    <subcellularLocation>
        <location evidence="1 5">Bacterial flagellum basal body</location>
    </subcellularLocation>
</comment>
<keyword evidence="6" id="KW-0282">Flagellum</keyword>
<evidence type="ECO:0000313" key="6">
    <source>
        <dbReference type="EMBL" id="KHT61523.1"/>
    </source>
</evidence>
<comment type="caution">
    <text evidence="6">The sequence shown here is derived from an EMBL/GenBank/DDBJ whole genome shotgun (WGS) entry which is preliminary data.</text>
</comment>
<dbReference type="GO" id="GO:0003774">
    <property type="term" value="F:cytoskeletal motor activity"/>
    <property type="evidence" value="ECO:0007669"/>
    <property type="project" value="InterPro"/>
</dbReference>
<evidence type="ECO:0000256" key="5">
    <source>
        <dbReference type="HAMAP-Rule" id="MF_00724"/>
    </source>
</evidence>
<dbReference type="PANTHER" id="PTHR34653">
    <property type="match status" value="1"/>
</dbReference>
<name>A0A0B9FY94_9GAMM</name>
<dbReference type="PRINTS" id="PR01006">
    <property type="entry name" value="FLGHOOKFLIE"/>
</dbReference>
<keyword evidence="6" id="KW-0969">Cilium</keyword>
<dbReference type="InterPro" id="IPR001624">
    <property type="entry name" value="FliE"/>
</dbReference>
<organism evidence="6 7">
    <name type="scientific">Photobacterium gaetbulicola</name>
    <dbReference type="NCBI Taxonomy" id="1295392"/>
    <lineage>
        <taxon>Bacteria</taxon>
        <taxon>Pseudomonadati</taxon>
        <taxon>Pseudomonadota</taxon>
        <taxon>Gammaproteobacteria</taxon>
        <taxon>Vibrionales</taxon>
        <taxon>Vibrionaceae</taxon>
        <taxon>Photobacterium</taxon>
    </lineage>
</organism>
<evidence type="ECO:0000313" key="7">
    <source>
        <dbReference type="Proteomes" id="UP000031278"/>
    </source>
</evidence>
<accession>A0A0B9FY94</accession>
<dbReference type="RefSeq" id="WP_039467351.1">
    <property type="nucleotide sequence ID" value="NZ_JWLZ01000198.1"/>
</dbReference>
<dbReference type="GO" id="GO:0009425">
    <property type="term" value="C:bacterial-type flagellum basal body"/>
    <property type="evidence" value="ECO:0007669"/>
    <property type="project" value="UniProtKB-SubCell"/>
</dbReference>